<evidence type="ECO:0000313" key="1">
    <source>
        <dbReference type="EMBL" id="STD84261.1"/>
    </source>
</evidence>
<dbReference type="OrthoDB" id="2188348at2"/>
<reference evidence="1 2" key="1">
    <citation type="submission" date="2018-06" db="EMBL/GenBank/DDBJ databases">
        <authorList>
            <consortium name="Pathogen Informatics"/>
            <person name="Doyle S."/>
        </authorList>
    </citation>
    <scope>NUCLEOTIDE SEQUENCE [LARGE SCALE GENOMIC DNA]</scope>
    <source>
        <strain evidence="1 2">NCTC12360</strain>
    </source>
</reference>
<dbReference type="AlphaFoldDB" id="A0A376H0F2"/>
<accession>A0A376H0F2</accession>
<keyword evidence="2" id="KW-1185">Reference proteome</keyword>
<proteinExistence type="predicted"/>
<dbReference type="RefSeq" id="WP_060815368.1">
    <property type="nucleotide sequence ID" value="NZ_CAJSYR010000009.1"/>
</dbReference>
<gene>
    <name evidence="1" type="ORF">NCTC12360_02790</name>
</gene>
<sequence length="62" mass="6801">MEISELGTIITSLAKLHGDEYKEVTIAAIQYEEGKTLHVSTSSQSLGVISCIIFDSKNKEDK</sequence>
<name>A0A376H0F2_ENTGA</name>
<organism evidence="1 2">
    <name type="scientific">Enterococcus gallinarum</name>
    <dbReference type="NCBI Taxonomy" id="1353"/>
    <lineage>
        <taxon>Bacteria</taxon>
        <taxon>Bacillati</taxon>
        <taxon>Bacillota</taxon>
        <taxon>Bacilli</taxon>
        <taxon>Lactobacillales</taxon>
        <taxon>Enterococcaceae</taxon>
        <taxon>Enterococcus</taxon>
    </lineage>
</organism>
<protein>
    <submittedName>
        <fullName evidence="1">Uncharacterized protein</fullName>
    </submittedName>
</protein>
<dbReference type="EMBL" id="UFYW01000001">
    <property type="protein sequence ID" value="STD84261.1"/>
    <property type="molecule type" value="Genomic_DNA"/>
</dbReference>
<evidence type="ECO:0000313" key="2">
    <source>
        <dbReference type="Proteomes" id="UP000254807"/>
    </source>
</evidence>
<dbReference type="Proteomes" id="UP000254807">
    <property type="component" value="Unassembled WGS sequence"/>
</dbReference>